<dbReference type="PANTHER" id="PTHR15396:SF1">
    <property type="entry name" value="RIBONUCLEASE P PROTEIN SUBUNIT P40"/>
    <property type="match status" value="1"/>
</dbReference>
<dbReference type="GO" id="GO:0000172">
    <property type="term" value="C:ribonuclease MRP complex"/>
    <property type="evidence" value="ECO:0007669"/>
    <property type="project" value="TreeGrafter"/>
</dbReference>
<dbReference type="AlphaFoldDB" id="A0AAV1K2Z8"/>
<dbReference type="PANTHER" id="PTHR15396">
    <property type="entry name" value="RIBONUCLEASE P PROTEIN SUBUNIT P40"/>
    <property type="match status" value="1"/>
</dbReference>
<dbReference type="Proteomes" id="UP001497472">
    <property type="component" value="Unassembled WGS sequence"/>
</dbReference>
<dbReference type="EMBL" id="CAVLEF010000280">
    <property type="protein sequence ID" value="CAK1555058.1"/>
    <property type="molecule type" value="Genomic_DNA"/>
</dbReference>
<dbReference type="GO" id="GO:0000447">
    <property type="term" value="P:endonucleolytic cleavage in ITS1 to separate SSU-rRNA from 5.8S rRNA and LSU-rRNA from tricistronic rRNA transcript (SSU-rRNA, 5.8S rRNA, LSU-rRNA)"/>
    <property type="evidence" value="ECO:0007669"/>
    <property type="project" value="TreeGrafter"/>
</dbReference>
<organism evidence="1 2">
    <name type="scientific">Leptosia nina</name>
    <dbReference type="NCBI Taxonomy" id="320188"/>
    <lineage>
        <taxon>Eukaryota</taxon>
        <taxon>Metazoa</taxon>
        <taxon>Ecdysozoa</taxon>
        <taxon>Arthropoda</taxon>
        <taxon>Hexapoda</taxon>
        <taxon>Insecta</taxon>
        <taxon>Pterygota</taxon>
        <taxon>Neoptera</taxon>
        <taxon>Endopterygota</taxon>
        <taxon>Lepidoptera</taxon>
        <taxon>Glossata</taxon>
        <taxon>Ditrysia</taxon>
        <taxon>Papilionoidea</taxon>
        <taxon>Pieridae</taxon>
        <taxon>Pierinae</taxon>
        <taxon>Leptosia</taxon>
    </lineage>
</organism>
<protein>
    <submittedName>
        <fullName evidence="1">Uncharacterized protein</fullName>
    </submittedName>
</protein>
<dbReference type="Pfam" id="PF08584">
    <property type="entry name" value="Ribonuc_P_40"/>
    <property type="match status" value="1"/>
</dbReference>
<dbReference type="GO" id="GO:0000171">
    <property type="term" value="F:ribonuclease MRP activity"/>
    <property type="evidence" value="ECO:0007669"/>
    <property type="project" value="TreeGrafter"/>
</dbReference>
<sequence length="339" mass="39009">MLCPEITNFKPPKTTWSFQKNVCLERTLDRVNLNNFYRSAIVTCPDELYVPNHIKEALLEDSDYYKIINCSVIEFIDPLFIDTFIRRGKLYCLSIQTNCISGTAVALTPDGILTLHVFRSKYQTLGVEGTKRPHDFYEIRLDLHNLKQNEKIKSVVTKFGKKDFYISWNPFNDSICPSTLAKHFFDKGYTVTQHSLDISILSSDISEIPSLEDDIDEVVEWMGMLAHGANLATEENYISTYSVPETLTPLKSKRISIMNIKGFLTPNVIGNICKCMSQHTSSRDLEHYWTALSVQTIEESLYQWHPSSPRMFQSHNSSCNIFFTQMNQLIYSVSQLKYS</sequence>
<keyword evidence="2" id="KW-1185">Reference proteome</keyword>
<dbReference type="GO" id="GO:0001682">
    <property type="term" value="P:tRNA 5'-leader removal"/>
    <property type="evidence" value="ECO:0007669"/>
    <property type="project" value="InterPro"/>
</dbReference>
<comment type="caution">
    <text evidence="1">The sequence shown here is derived from an EMBL/GenBank/DDBJ whole genome shotgun (WGS) entry which is preliminary data.</text>
</comment>
<dbReference type="InterPro" id="IPR013893">
    <property type="entry name" value="RNase_P_Rpp40"/>
</dbReference>
<evidence type="ECO:0000313" key="1">
    <source>
        <dbReference type="EMBL" id="CAK1555058.1"/>
    </source>
</evidence>
<proteinExistence type="predicted"/>
<evidence type="ECO:0000313" key="2">
    <source>
        <dbReference type="Proteomes" id="UP001497472"/>
    </source>
</evidence>
<accession>A0AAV1K2Z8</accession>
<dbReference type="GO" id="GO:0030681">
    <property type="term" value="C:multimeric ribonuclease P complex"/>
    <property type="evidence" value="ECO:0007669"/>
    <property type="project" value="TreeGrafter"/>
</dbReference>
<dbReference type="GO" id="GO:0004526">
    <property type="term" value="F:ribonuclease P activity"/>
    <property type="evidence" value="ECO:0007669"/>
    <property type="project" value="TreeGrafter"/>
</dbReference>
<reference evidence="1 2" key="1">
    <citation type="submission" date="2023-11" db="EMBL/GenBank/DDBJ databases">
        <authorList>
            <person name="Okamura Y."/>
        </authorList>
    </citation>
    <scope>NUCLEOTIDE SEQUENCE [LARGE SCALE GENOMIC DNA]</scope>
</reference>
<gene>
    <name evidence="1" type="ORF">LNINA_LOCUS13897</name>
</gene>
<name>A0AAV1K2Z8_9NEOP</name>